<feature type="region of interest" description="Disordered" evidence="1">
    <location>
        <begin position="1"/>
        <end position="133"/>
    </location>
</feature>
<gene>
    <name evidence="2" type="ORF">SAMN05192558_1181</name>
</gene>
<evidence type="ECO:0000313" key="2">
    <source>
        <dbReference type="EMBL" id="SDP86019.1"/>
    </source>
</evidence>
<dbReference type="RefSeq" id="WP_091383546.1">
    <property type="nucleotide sequence ID" value="NZ_FNDV01000017.1"/>
</dbReference>
<dbReference type="AlphaFoldDB" id="A0A1H0W5N8"/>
<keyword evidence="3" id="KW-1185">Reference proteome</keyword>
<evidence type="ECO:0008006" key="4">
    <source>
        <dbReference type="Google" id="ProtNLM"/>
    </source>
</evidence>
<organism evidence="2 3">
    <name type="scientific">Actinokineospora alba</name>
    <dbReference type="NCBI Taxonomy" id="504798"/>
    <lineage>
        <taxon>Bacteria</taxon>
        <taxon>Bacillati</taxon>
        <taxon>Actinomycetota</taxon>
        <taxon>Actinomycetes</taxon>
        <taxon>Pseudonocardiales</taxon>
        <taxon>Pseudonocardiaceae</taxon>
        <taxon>Actinokineospora</taxon>
    </lineage>
</organism>
<sequence>MSDLDPADTGAEDLDEDALHVDPLEEGVEPPEHWSAADKYGTTPSEALAGEGLERKLRAEQADVTPDDVPDTPVAAAPIDDLDESVDATNEPEGYEMPEPQRQIPDDAARRGQSADEAGGSMAETIRTPPDID</sequence>
<proteinExistence type="predicted"/>
<accession>A0A1H0W5N8</accession>
<feature type="compositionally biased region" description="Basic and acidic residues" evidence="1">
    <location>
        <begin position="104"/>
        <end position="114"/>
    </location>
</feature>
<name>A0A1H0W5N8_9PSEU</name>
<evidence type="ECO:0000313" key="3">
    <source>
        <dbReference type="Proteomes" id="UP000199651"/>
    </source>
</evidence>
<evidence type="ECO:0000256" key="1">
    <source>
        <dbReference type="SAM" id="MobiDB-lite"/>
    </source>
</evidence>
<dbReference type="EMBL" id="FNJB01000018">
    <property type="protein sequence ID" value="SDP86019.1"/>
    <property type="molecule type" value="Genomic_DNA"/>
</dbReference>
<dbReference type="Proteomes" id="UP000199651">
    <property type="component" value="Unassembled WGS sequence"/>
</dbReference>
<feature type="compositionally biased region" description="Basic and acidic residues" evidence="1">
    <location>
        <begin position="52"/>
        <end position="61"/>
    </location>
</feature>
<dbReference type="OrthoDB" id="4565554at2"/>
<protein>
    <recommendedName>
        <fullName evidence="4">DUF5709 domain-containing protein</fullName>
    </recommendedName>
</protein>
<reference evidence="3" key="1">
    <citation type="submission" date="2016-10" db="EMBL/GenBank/DDBJ databases">
        <authorList>
            <person name="Varghese N."/>
            <person name="Submissions S."/>
        </authorList>
    </citation>
    <scope>NUCLEOTIDE SEQUENCE [LARGE SCALE GENOMIC DNA]</scope>
    <source>
        <strain evidence="3">IBRC-M 10655</strain>
    </source>
</reference>
<dbReference type="STRING" id="504798.SAMN05421871_1171"/>